<dbReference type="PANTHER" id="PTHR45663">
    <property type="entry name" value="GEO12009P1"/>
    <property type="match status" value="1"/>
</dbReference>
<evidence type="ECO:0000259" key="10">
    <source>
        <dbReference type="PROSITE" id="PS51352"/>
    </source>
</evidence>
<feature type="active site" description="Nucleophile" evidence="8">
    <location>
        <position position="36"/>
    </location>
</feature>
<keyword evidence="2" id="KW-0813">Transport</keyword>
<feature type="disulfide bond" description="Redox-active" evidence="9">
    <location>
        <begin position="33"/>
        <end position="36"/>
    </location>
</feature>
<dbReference type="Proteomes" id="UP001161422">
    <property type="component" value="Unassembled WGS sequence"/>
</dbReference>
<name>A0AA37RXU9_9GAMM</name>
<feature type="site" description="Contributes to redox potential value" evidence="8">
    <location>
        <position position="34"/>
    </location>
</feature>
<keyword evidence="3" id="KW-0249">Electron transport</keyword>
<keyword evidence="4 9" id="KW-1015">Disulfide bond</keyword>
<dbReference type="CDD" id="cd02947">
    <property type="entry name" value="TRX_family"/>
    <property type="match status" value="1"/>
</dbReference>
<evidence type="ECO:0000313" key="11">
    <source>
        <dbReference type="EMBL" id="GLP97446.1"/>
    </source>
</evidence>
<keyword evidence="5 9" id="KW-0676">Redox-active center</keyword>
<dbReference type="InterPro" id="IPR036249">
    <property type="entry name" value="Thioredoxin-like_sf"/>
</dbReference>
<accession>A0AA37RXU9</accession>
<dbReference type="PANTHER" id="PTHR45663:SF11">
    <property type="entry name" value="GEO12009P1"/>
    <property type="match status" value="1"/>
</dbReference>
<keyword evidence="12" id="KW-1185">Reference proteome</keyword>
<evidence type="ECO:0000256" key="6">
    <source>
        <dbReference type="NCBIfam" id="TIGR01068"/>
    </source>
</evidence>
<feature type="active site" description="Nucleophile" evidence="8">
    <location>
        <position position="33"/>
    </location>
</feature>
<dbReference type="EMBL" id="BSNC01000006">
    <property type="protein sequence ID" value="GLP97446.1"/>
    <property type="molecule type" value="Genomic_DNA"/>
</dbReference>
<dbReference type="Pfam" id="PF00085">
    <property type="entry name" value="Thioredoxin"/>
    <property type="match status" value="1"/>
</dbReference>
<evidence type="ECO:0000313" key="12">
    <source>
        <dbReference type="Proteomes" id="UP001161422"/>
    </source>
</evidence>
<evidence type="ECO:0000256" key="5">
    <source>
        <dbReference type="ARBA" id="ARBA00023284"/>
    </source>
</evidence>
<dbReference type="PIRSF" id="PIRSF000077">
    <property type="entry name" value="Thioredoxin"/>
    <property type="match status" value="1"/>
</dbReference>
<feature type="site" description="Deprotonates C-terminal active site Cys" evidence="8">
    <location>
        <position position="27"/>
    </location>
</feature>
<dbReference type="AlphaFoldDB" id="A0AA37RXU9"/>
<sequence>MNDKIIQLSDDSFEADVLQSQQPVLVDFWAEWCGPCKMIAPILDEVADDYEGKVTVAKLNVDQHNLSAQKYGVRGIPTLLLFKNGELVANKVGALSKTQLKEFIDAQI</sequence>
<evidence type="ECO:0000256" key="9">
    <source>
        <dbReference type="PIRSR" id="PIRSR000077-4"/>
    </source>
</evidence>
<evidence type="ECO:0000256" key="4">
    <source>
        <dbReference type="ARBA" id="ARBA00023157"/>
    </source>
</evidence>
<dbReference type="GO" id="GO:0015035">
    <property type="term" value="F:protein-disulfide reductase activity"/>
    <property type="evidence" value="ECO:0007669"/>
    <property type="project" value="UniProtKB-UniRule"/>
</dbReference>
<dbReference type="GO" id="GO:0005829">
    <property type="term" value="C:cytosol"/>
    <property type="evidence" value="ECO:0007669"/>
    <property type="project" value="TreeGrafter"/>
</dbReference>
<evidence type="ECO:0000256" key="2">
    <source>
        <dbReference type="ARBA" id="ARBA00022448"/>
    </source>
</evidence>
<dbReference type="PRINTS" id="PR00421">
    <property type="entry name" value="THIOREDOXIN"/>
</dbReference>
<dbReference type="InterPro" id="IPR013766">
    <property type="entry name" value="Thioredoxin_domain"/>
</dbReference>
<proteinExistence type="inferred from homology"/>
<dbReference type="NCBIfam" id="TIGR01068">
    <property type="entry name" value="thioredoxin"/>
    <property type="match status" value="1"/>
</dbReference>
<dbReference type="Gene3D" id="3.40.30.10">
    <property type="entry name" value="Glutaredoxin"/>
    <property type="match status" value="1"/>
</dbReference>
<feature type="site" description="Contributes to redox potential value" evidence="8">
    <location>
        <position position="35"/>
    </location>
</feature>
<dbReference type="PROSITE" id="PS00194">
    <property type="entry name" value="THIOREDOXIN_1"/>
    <property type="match status" value="1"/>
</dbReference>
<dbReference type="FunFam" id="3.40.30.10:FF:000001">
    <property type="entry name" value="Thioredoxin"/>
    <property type="match status" value="1"/>
</dbReference>
<reference evidence="11" key="2">
    <citation type="submission" date="2023-01" db="EMBL/GenBank/DDBJ databases">
        <title>Draft genome sequence of Paraferrimonas sedimenticola strain NBRC 101628.</title>
        <authorList>
            <person name="Sun Q."/>
            <person name="Mori K."/>
        </authorList>
    </citation>
    <scope>NUCLEOTIDE SEQUENCE</scope>
    <source>
        <strain evidence="11">NBRC 101628</strain>
    </source>
</reference>
<dbReference type="InterPro" id="IPR017937">
    <property type="entry name" value="Thioredoxin_CS"/>
</dbReference>
<dbReference type="RefSeq" id="WP_095504712.1">
    <property type="nucleotide sequence ID" value="NZ_BSNC01000006.1"/>
</dbReference>
<dbReference type="NCBIfam" id="NF006898">
    <property type="entry name" value="PRK09381.1"/>
    <property type="match status" value="1"/>
</dbReference>
<dbReference type="InterPro" id="IPR005746">
    <property type="entry name" value="Thioredoxin"/>
</dbReference>
<evidence type="ECO:0000256" key="8">
    <source>
        <dbReference type="PIRSR" id="PIRSR000077-1"/>
    </source>
</evidence>
<protein>
    <recommendedName>
        <fullName evidence="6 7">Thioredoxin</fullName>
    </recommendedName>
</protein>
<dbReference type="SUPFAM" id="SSF52833">
    <property type="entry name" value="Thioredoxin-like"/>
    <property type="match status" value="1"/>
</dbReference>
<reference evidence="11" key="1">
    <citation type="journal article" date="2014" name="Int. J. Syst. Evol. Microbiol.">
        <title>Complete genome sequence of Corynebacterium casei LMG S-19264T (=DSM 44701T), isolated from a smear-ripened cheese.</title>
        <authorList>
            <consortium name="US DOE Joint Genome Institute (JGI-PGF)"/>
            <person name="Walter F."/>
            <person name="Albersmeier A."/>
            <person name="Kalinowski J."/>
            <person name="Ruckert C."/>
        </authorList>
    </citation>
    <scope>NUCLEOTIDE SEQUENCE</scope>
    <source>
        <strain evidence="11">NBRC 101628</strain>
    </source>
</reference>
<evidence type="ECO:0000256" key="1">
    <source>
        <dbReference type="ARBA" id="ARBA00008987"/>
    </source>
</evidence>
<dbReference type="GO" id="GO:0045454">
    <property type="term" value="P:cell redox homeostasis"/>
    <property type="evidence" value="ECO:0007669"/>
    <property type="project" value="TreeGrafter"/>
</dbReference>
<gene>
    <name evidence="11" type="primary">trxA</name>
    <name evidence="11" type="ORF">GCM10007895_27530</name>
</gene>
<feature type="domain" description="Thioredoxin" evidence="10">
    <location>
        <begin position="1"/>
        <end position="108"/>
    </location>
</feature>
<comment type="caution">
    <text evidence="11">The sequence shown here is derived from an EMBL/GenBank/DDBJ whole genome shotgun (WGS) entry which is preliminary data.</text>
</comment>
<dbReference type="PROSITE" id="PS51352">
    <property type="entry name" value="THIOREDOXIN_2"/>
    <property type="match status" value="1"/>
</dbReference>
<comment type="similarity">
    <text evidence="1 7">Belongs to the thioredoxin family.</text>
</comment>
<evidence type="ECO:0000256" key="7">
    <source>
        <dbReference type="PIRNR" id="PIRNR000077"/>
    </source>
</evidence>
<organism evidence="11 12">
    <name type="scientific">Paraferrimonas sedimenticola</name>
    <dbReference type="NCBI Taxonomy" id="375674"/>
    <lineage>
        <taxon>Bacteria</taxon>
        <taxon>Pseudomonadati</taxon>
        <taxon>Pseudomonadota</taxon>
        <taxon>Gammaproteobacteria</taxon>
        <taxon>Alteromonadales</taxon>
        <taxon>Ferrimonadaceae</taxon>
        <taxon>Paraferrimonas</taxon>
    </lineage>
</organism>
<evidence type="ECO:0000256" key="3">
    <source>
        <dbReference type="ARBA" id="ARBA00022982"/>
    </source>
</evidence>